<gene>
    <name evidence="13" type="ORF">MEDL_59801</name>
</gene>
<feature type="active site" description="Charge relay system" evidence="7 8">
    <location>
        <position position="149"/>
    </location>
</feature>
<dbReference type="PROSITE" id="PS00137">
    <property type="entry name" value="SUBTILASE_HIS"/>
    <property type="match status" value="1"/>
</dbReference>
<dbReference type="PANTHER" id="PTHR42884">
    <property type="entry name" value="PROPROTEIN CONVERTASE SUBTILISIN/KEXIN-RELATED"/>
    <property type="match status" value="1"/>
</dbReference>
<dbReference type="InterPro" id="IPR022398">
    <property type="entry name" value="Peptidase_S8_His-AS"/>
</dbReference>
<comment type="caution">
    <text evidence="13">The sequence shown here is derived from an EMBL/GenBank/DDBJ whole genome shotgun (WGS) entry which is preliminary data.</text>
</comment>
<name>A0A8S3UPA5_MYTED</name>
<evidence type="ECO:0000313" key="14">
    <source>
        <dbReference type="Proteomes" id="UP000683360"/>
    </source>
</evidence>
<evidence type="ECO:0000259" key="12">
    <source>
        <dbReference type="PROSITE" id="PS51829"/>
    </source>
</evidence>
<dbReference type="SUPFAM" id="SSF52743">
    <property type="entry name" value="Subtilisin-like"/>
    <property type="match status" value="1"/>
</dbReference>
<keyword evidence="2" id="KW-0165">Cleavage on pair of basic residues</keyword>
<feature type="active site" description="Charge relay system" evidence="7 8">
    <location>
        <position position="387"/>
    </location>
</feature>
<accession>A0A8S3UPA5</accession>
<evidence type="ECO:0000313" key="13">
    <source>
        <dbReference type="EMBL" id="CAG2247932.1"/>
    </source>
</evidence>
<dbReference type="PROSITE" id="PS51892">
    <property type="entry name" value="SUBTILASE"/>
    <property type="match status" value="1"/>
</dbReference>
<dbReference type="Pfam" id="PF00082">
    <property type="entry name" value="Peptidase_S8"/>
    <property type="match status" value="1"/>
</dbReference>
<dbReference type="OrthoDB" id="300641at2759"/>
<dbReference type="InterPro" id="IPR002884">
    <property type="entry name" value="P_dom"/>
</dbReference>
<dbReference type="PROSITE" id="PS51829">
    <property type="entry name" value="P_HOMO_B"/>
    <property type="match status" value="1"/>
</dbReference>
<evidence type="ECO:0000256" key="11">
    <source>
        <dbReference type="SAM" id="SignalP"/>
    </source>
</evidence>
<dbReference type="GO" id="GO:0000139">
    <property type="term" value="C:Golgi membrane"/>
    <property type="evidence" value="ECO:0007669"/>
    <property type="project" value="TreeGrafter"/>
</dbReference>
<dbReference type="PRINTS" id="PR00723">
    <property type="entry name" value="SUBTILISIN"/>
</dbReference>
<keyword evidence="6" id="KW-1015">Disulfide bond</keyword>
<dbReference type="AlphaFoldDB" id="A0A8S3UPA5"/>
<comment type="similarity">
    <text evidence="8 9">Belongs to the peptidase S8 family.</text>
</comment>
<dbReference type="GO" id="GO:0004252">
    <property type="term" value="F:serine-type endopeptidase activity"/>
    <property type="evidence" value="ECO:0007669"/>
    <property type="project" value="UniProtKB-UniRule"/>
</dbReference>
<dbReference type="Pfam" id="PF01483">
    <property type="entry name" value="P_proprotein"/>
    <property type="match status" value="1"/>
</dbReference>
<dbReference type="InterPro" id="IPR015500">
    <property type="entry name" value="Peptidase_S8_subtilisin-rel"/>
</dbReference>
<dbReference type="InterPro" id="IPR023828">
    <property type="entry name" value="Peptidase_S8_Ser-AS"/>
</dbReference>
<feature type="domain" description="P/Homo B" evidence="12">
    <location>
        <begin position="464"/>
        <end position="599"/>
    </location>
</feature>
<dbReference type="Gene3D" id="3.40.50.200">
    <property type="entry name" value="Peptidase S8/S53 domain"/>
    <property type="match status" value="1"/>
</dbReference>
<sequence>MSFCVVFSFVLFLTFLHFIVSSDLSNRIVFTTSRADDPETWFENENPQFEYLGQLDVGESRYIKARIRQTATKKKISSFREDPDVEILRQKPEISWIKQEKFKARKTKTSDPEWPNLWYMNDEVSPSMKVTEAWNIGYSGKGVVIAVVDDGLQTDHPDIAANIDITNSVQIKDGKITNDPNPKYPTDRHGTRVTGLIAAVKDNNICIPGVAYNSTIIGVQLLSSNVTDDSENTFDSDGLRTSNADEEGSIENIVDSDEASALQHNKSIVEIYSNSWGPIDGKGFEGPEAITVDVLRNGVANGRNGKGAIYVISAGNGGMDDNCNADGYANSIYTIAITSVQTGTNANYAEVCAAALAATYGGSYEDRYLTTTDTDLGCKSDGIEGTSFSAPIASGIIAMTFEANSNLTWRDIQHLIVLTSNRYSFTDTFSGWSTNEADQEFSQILGFGLMDAEAMVSLGSKWTSVSQQVTCNSITSFPNMSTMTSTSNDSVDISTEECPNIRYLEHVEVEITFSYTGYRGVTQLDLISPAGTKSNLLHYRPEDADENKNAGNHTWTYMSVHFWGESAIGSWVLQIRSNNSSVTVTLDEWFLRLYGHDGSTVHPWKVPIYRVVLSIETPAYQNADSATINNQSSIEYKDIKAGLERFWSTELGKGFYCLSINRLTPTKNGSILVDQKVYTTNDSVNSFVKTCYDLVNGNGSLRFGRINSLKASTVKISKYKLHKNTVEISNVTEINELCSIRTSLVPCNFNLQCEISNEKPFCIFKQKQQPSASVSENIGAIIGGVFRCEPSENEKEKKADREVKLDQMTSA</sequence>
<keyword evidence="14" id="KW-1185">Reference proteome</keyword>
<evidence type="ECO:0000256" key="10">
    <source>
        <dbReference type="SAM" id="MobiDB-lite"/>
    </source>
</evidence>
<evidence type="ECO:0000256" key="1">
    <source>
        <dbReference type="ARBA" id="ARBA00022670"/>
    </source>
</evidence>
<keyword evidence="3 11" id="KW-0732">Signal</keyword>
<dbReference type="PANTHER" id="PTHR42884:SF23">
    <property type="entry name" value="FURIN-LIKE PROTEASE 2"/>
    <property type="match status" value="1"/>
</dbReference>
<dbReference type="PROSITE" id="PS00138">
    <property type="entry name" value="SUBTILASE_SER"/>
    <property type="match status" value="1"/>
</dbReference>
<feature type="active site" description="Charge relay system" evidence="7 8">
    <location>
        <position position="189"/>
    </location>
</feature>
<dbReference type="InterPro" id="IPR034182">
    <property type="entry name" value="Kexin/furin"/>
</dbReference>
<dbReference type="InterPro" id="IPR023827">
    <property type="entry name" value="Peptidase_S8_Asp-AS"/>
</dbReference>
<dbReference type="SUPFAM" id="SSF49785">
    <property type="entry name" value="Galactose-binding domain-like"/>
    <property type="match status" value="1"/>
</dbReference>
<dbReference type="EMBL" id="CAJPWZ010002919">
    <property type="protein sequence ID" value="CAG2247932.1"/>
    <property type="molecule type" value="Genomic_DNA"/>
</dbReference>
<dbReference type="Gene3D" id="2.60.120.260">
    <property type="entry name" value="Galactose-binding domain-like"/>
    <property type="match status" value="1"/>
</dbReference>
<evidence type="ECO:0000256" key="3">
    <source>
        <dbReference type="ARBA" id="ARBA00022729"/>
    </source>
</evidence>
<dbReference type="PROSITE" id="PS00136">
    <property type="entry name" value="SUBTILASE_ASP"/>
    <property type="match status" value="1"/>
</dbReference>
<evidence type="ECO:0000256" key="8">
    <source>
        <dbReference type="PROSITE-ProRule" id="PRU01240"/>
    </source>
</evidence>
<dbReference type="InterPro" id="IPR008979">
    <property type="entry name" value="Galactose-bd-like_sf"/>
</dbReference>
<keyword evidence="4 8" id="KW-0378">Hydrolase</keyword>
<evidence type="ECO:0000256" key="7">
    <source>
        <dbReference type="PIRSR" id="PIRSR615500-1"/>
    </source>
</evidence>
<dbReference type="InterPro" id="IPR036852">
    <property type="entry name" value="Peptidase_S8/S53_dom_sf"/>
</dbReference>
<feature type="signal peptide" evidence="11">
    <location>
        <begin position="1"/>
        <end position="21"/>
    </location>
</feature>
<evidence type="ECO:0000256" key="5">
    <source>
        <dbReference type="ARBA" id="ARBA00022825"/>
    </source>
</evidence>
<keyword evidence="5 8" id="KW-0720">Serine protease</keyword>
<dbReference type="CDD" id="cd04059">
    <property type="entry name" value="Peptidases_S8_Protein_convertases_Kexins_Furin-like"/>
    <property type="match status" value="1"/>
</dbReference>
<dbReference type="InterPro" id="IPR000209">
    <property type="entry name" value="Peptidase_S8/S53_dom"/>
</dbReference>
<dbReference type="Proteomes" id="UP000683360">
    <property type="component" value="Unassembled WGS sequence"/>
</dbReference>
<evidence type="ECO:0000256" key="4">
    <source>
        <dbReference type="ARBA" id="ARBA00022801"/>
    </source>
</evidence>
<protein>
    <submittedName>
        <fullName evidence="13">FURIN</fullName>
        <ecNumber evidence="13">3.4.21.75</ecNumber>
    </submittedName>
</protein>
<dbReference type="EC" id="3.4.21.75" evidence="13"/>
<feature type="compositionally biased region" description="Basic and acidic residues" evidence="10">
    <location>
        <begin position="792"/>
        <end position="805"/>
    </location>
</feature>
<keyword evidence="1 8" id="KW-0645">Protease</keyword>
<dbReference type="GO" id="GO:0005802">
    <property type="term" value="C:trans-Golgi network"/>
    <property type="evidence" value="ECO:0007669"/>
    <property type="project" value="TreeGrafter"/>
</dbReference>
<organism evidence="13 14">
    <name type="scientific">Mytilus edulis</name>
    <name type="common">Blue mussel</name>
    <dbReference type="NCBI Taxonomy" id="6550"/>
    <lineage>
        <taxon>Eukaryota</taxon>
        <taxon>Metazoa</taxon>
        <taxon>Spiralia</taxon>
        <taxon>Lophotrochozoa</taxon>
        <taxon>Mollusca</taxon>
        <taxon>Bivalvia</taxon>
        <taxon>Autobranchia</taxon>
        <taxon>Pteriomorphia</taxon>
        <taxon>Mytilida</taxon>
        <taxon>Mytiloidea</taxon>
        <taxon>Mytilidae</taxon>
        <taxon>Mytilinae</taxon>
        <taxon>Mytilus</taxon>
    </lineage>
</organism>
<evidence type="ECO:0000256" key="9">
    <source>
        <dbReference type="RuleBase" id="RU003355"/>
    </source>
</evidence>
<feature type="chain" id="PRO_5035765663" evidence="11">
    <location>
        <begin position="22"/>
        <end position="811"/>
    </location>
</feature>
<proteinExistence type="inferred from homology"/>
<dbReference type="GO" id="GO:0016485">
    <property type="term" value="P:protein processing"/>
    <property type="evidence" value="ECO:0007669"/>
    <property type="project" value="TreeGrafter"/>
</dbReference>
<reference evidence="13" key="1">
    <citation type="submission" date="2021-03" db="EMBL/GenBank/DDBJ databases">
        <authorList>
            <person name="Bekaert M."/>
        </authorList>
    </citation>
    <scope>NUCLEOTIDE SEQUENCE</scope>
</reference>
<feature type="region of interest" description="Disordered" evidence="10">
    <location>
        <begin position="792"/>
        <end position="811"/>
    </location>
</feature>
<evidence type="ECO:0000256" key="2">
    <source>
        <dbReference type="ARBA" id="ARBA00022685"/>
    </source>
</evidence>
<evidence type="ECO:0000256" key="6">
    <source>
        <dbReference type="ARBA" id="ARBA00023157"/>
    </source>
</evidence>